<dbReference type="OrthoDB" id="426897at2"/>
<dbReference type="InterPro" id="IPR049250">
    <property type="entry name" value="DUF6883"/>
</dbReference>
<organism evidence="2 3">
    <name type="scientific">Tychonema bourrellyi FEM_GT703</name>
    <dbReference type="NCBI Taxonomy" id="2040638"/>
    <lineage>
        <taxon>Bacteria</taxon>
        <taxon>Bacillati</taxon>
        <taxon>Cyanobacteriota</taxon>
        <taxon>Cyanophyceae</taxon>
        <taxon>Oscillatoriophycideae</taxon>
        <taxon>Oscillatoriales</taxon>
        <taxon>Microcoleaceae</taxon>
        <taxon>Tychonema</taxon>
    </lineage>
</organism>
<comment type="caution">
    <text evidence="2">The sequence shown here is derived from an EMBL/GenBank/DDBJ whole genome shotgun (WGS) entry which is preliminary data.</text>
</comment>
<proteinExistence type="predicted"/>
<dbReference type="Pfam" id="PF21814">
    <property type="entry name" value="DUF6883"/>
    <property type="match status" value="1"/>
</dbReference>
<dbReference type="AlphaFoldDB" id="A0A2G4F4N2"/>
<protein>
    <recommendedName>
        <fullName evidence="1">DUF6883 domain-containing protein</fullName>
    </recommendedName>
</protein>
<dbReference type="Proteomes" id="UP000226442">
    <property type="component" value="Unassembled WGS sequence"/>
</dbReference>
<name>A0A2G4F4N2_9CYAN</name>
<reference evidence="2" key="1">
    <citation type="submission" date="2017-10" db="EMBL/GenBank/DDBJ databases">
        <title>Draft genome sequence of the planktic cyanobacteria Tychonema bourrellyi isolated from alpine lentic freshwater.</title>
        <authorList>
            <person name="Tett A."/>
            <person name="Armanini F."/>
            <person name="Asnicar F."/>
            <person name="Boscaini A."/>
            <person name="Pasolli E."/>
            <person name="Zolfo M."/>
            <person name="Donati C."/>
            <person name="Salmaso N."/>
            <person name="Segata N."/>
        </authorList>
    </citation>
    <scope>NUCLEOTIDE SEQUENCE</scope>
    <source>
        <strain evidence="2">FEM_GT703</strain>
    </source>
</reference>
<evidence type="ECO:0000259" key="1">
    <source>
        <dbReference type="Pfam" id="PF21814"/>
    </source>
</evidence>
<dbReference type="EMBL" id="NXIB02000014">
    <property type="protein sequence ID" value="PHX56699.1"/>
    <property type="molecule type" value="Genomic_DNA"/>
</dbReference>
<evidence type="ECO:0000313" key="3">
    <source>
        <dbReference type="Proteomes" id="UP000226442"/>
    </source>
</evidence>
<keyword evidence="3" id="KW-1185">Reference proteome</keyword>
<accession>A0A2G4F4N2</accession>
<dbReference type="RefSeq" id="WP_096828576.1">
    <property type="nucleotide sequence ID" value="NZ_NXIB02000014.1"/>
</dbReference>
<gene>
    <name evidence="2" type="ORF">CP500_004200</name>
</gene>
<sequence>MTTPTRLEFPIAKAQYLFASATEPGKGGDKQKFWREVMGFESPEAIREAIIAQISLDLLQPVGQNDYGERYQAIILVTVRSGVSWQIRTGWIVLFGEDIARFVTAFPQRFGRQQ</sequence>
<evidence type="ECO:0000313" key="2">
    <source>
        <dbReference type="EMBL" id="PHX56699.1"/>
    </source>
</evidence>
<feature type="domain" description="DUF6883" evidence="1">
    <location>
        <begin position="21"/>
        <end position="108"/>
    </location>
</feature>